<dbReference type="GO" id="GO:0004343">
    <property type="term" value="F:glucosamine 6-phosphate N-acetyltransferase activity"/>
    <property type="evidence" value="ECO:0007669"/>
    <property type="project" value="TreeGrafter"/>
</dbReference>
<dbReference type="InterPro" id="IPR000182">
    <property type="entry name" value="GNAT_dom"/>
</dbReference>
<accession>A0A2R5ESA3</accession>
<dbReference type="InterPro" id="IPR039143">
    <property type="entry name" value="GNPNAT1-like"/>
</dbReference>
<dbReference type="RefSeq" id="WP_108992899.1">
    <property type="nucleotide sequence ID" value="NZ_BDQX01000116.1"/>
</dbReference>
<evidence type="ECO:0000313" key="2">
    <source>
        <dbReference type="EMBL" id="GBG07928.1"/>
    </source>
</evidence>
<dbReference type="Pfam" id="PF13673">
    <property type="entry name" value="Acetyltransf_10"/>
    <property type="match status" value="1"/>
</dbReference>
<dbReference type="Gene3D" id="3.40.630.30">
    <property type="match status" value="1"/>
</dbReference>
<evidence type="ECO:0000259" key="1">
    <source>
        <dbReference type="PROSITE" id="PS51186"/>
    </source>
</evidence>
<dbReference type="PANTHER" id="PTHR13355:SF11">
    <property type="entry name" value="GLUCOSAMINE 6-PHOSPHATE N-ACETYLTRANSFERASE"/>
    <property type="match status" value="1"/>
</dbReference>
<dbReference type="Proteomes" id="UP000245202">
    <property type="component" value="Unassembled WGS sequence"/>
</dbReference>
<dbReference type="PANTHER" id="PTHR13355">
    <property type="entry name" value="GLUCOSAMINE 6-PHOSPHATE N-ACETYLTRANSFERASE"/>
    <property type="match status" value="1"/>
</dbReference>
<keyword evidence="3" id="KW-1185">Reference proteome</keyword>
<proteinExistence type="predicted"/>
<dbReference type="AlphaFoldDB" id="A0A2R5ESA3"/>
<feature type="domain" description="N-acetyltransferase" evidence="1">
    <location>
        <begin position="3"/>
        <end position="141"/>
    </location>
</feature>
<name>A0A2R5ESA3_9BACL</name>
<sequence>MITTERAVHKEQLEQAFAIRTEVFVEEQGVPHEAEIDEYEGESSHVLVRYDGEPAGTGRVRSLDKVAKLERICVREKFRKAGIGAEIMKELEAIAREQGLTKAKLHAQTQAADFYEKTGYTIDSDIFMEENIPHVRMIKSL</sequence>
<dbReference type="SUPFAM" id="SSF55729">
    <property type="entry name" value="Acyl-CoA N-acyltransferases (Nat)"/>
    <property type="match status" value="1"/>
</dbReference>
<organism evidence="2 3">
    <name type="scientific">Paenibacillus agaridevorans</name>
    <dbReference type="NCBI Taxonomy" id="171404"/>
    <lineage>
        <taxon>Bacteria</taxon>
        <taxon>Bacillati</taxon>
        <taxon>Bacillota</taxon>
        <taxon>Bacilli</taxon>
        <taxon>Bacillales</taxon>
        <taxon>Paenibacillaceae</taxon>
        <taxon>Paenibacillus</taxon>
    </lineage>
</organism>
<keyword evidence="2" id="KW-0808">Transferase</keyword>
<protein>
    <submittedName>
        <fullName evidence="2">GNAT family N-acetyltransferase</fullName>
    </submittedName>
</protein>
<dbReference type="PROSITE" id="PS51186">
    <property type="entry name" value="GNAT"/>
    <property type="match status" value="1"/>
</dbReference>
<dbReference type="InterPro" id="IPR016181">
    <property type="entry name" value="Acyl_CoA_acyltransferase"/>
</dbReference>
<comment type="caution">
    <text evidence="2">The sequence shown here is derived from an EMBL/GenBank/DDBJ whole genome shotgun (WGS) entry which is preliminary data.</text>
</comment>
<dbReference type="CDD" id="cd04301">
    <property type="entry name" value="NAT_SF"/>
    <property type="match status" value="1"/>
</dbReference>
<dbReference type="EMBL" id="BDQX01000116">
    <property type="protein sequence ID" value="GBG07928.1"/>
    <property type="molecule type" value="Genomic_DNA"/>
</dbReference>
<evidence type="ECO:0000313" key="3">
    <source>
        <dbReference type="Proteomes" id="UP000245202"/>
    </source>
</evidence>
<gene>
    <name evidence="2" type="ORF">PAT3040_02493</name>
</gene>
<reference evidence="2 3" key="1">
    <citation type="submission" date="2017-08" db="EMBL/GenBank/DDBJ databases">
        <title>Substantial Increase in Enzyme Production by Combined Drug-Resistance Mutations in Paenibacillus agaridevorans.</title>
        <authorList>
            <person name="Tanaka Y."/>
            <person name="Funane K."/>
            <person name="Hosaka T."/>
            <person name="Shiwa Y."/>
            <person name="Fujita N."/>
            <person name="Miyazaki T."/>
            <person name="Yoshikawa H."/>
            <person name="Murakami K."/>
            <person name="Kasahara K."/>
            <person name="Inaoka T."/>
            <person name="Hiraga Y."/>
            <person name="Ochi K."/>
        </authorList>
    </citation>
    <scope>NUCLEOTIDE SEQUENCE [LARGE SCALE GENOMIC DNA]</scope>
    <source>
        <strain evidence="2 3">T-3040</strain>
    </source>
</reference>